<accession>F4PVM2</accession>
<dbReference type="OMA" id="WVFLEKE"/>
<sequence length="233" mass="25969">MSNYLLRFVANNIVKVVGVKRLANYVALSIGPKIIDQAVNVATKGYVPVRAVRVLRTSLSYAPLAVVMGTGGTSLVTSITYYILIQISETVCMMVVREAASRSFQGIKYICKATYNGMRGGANALEHKEEEMEEWVFIEKPGLANGEKDDDIKLSSEQIKELEQYAANIDIDEYTKIDQQSIIDASTNETNNNSNNKNSPPSPYPPPTYQYAPPSPIFMEEHLKKEIDDFVFL</sequence>
<protein>
    <recommendedName>
        <fullName evidence="5">Transmembrane protein</fullName>
    </recommendedName>
</protein>
<dbReference type="GeneID" id="14872323"/>
<feature type="compositionally biased region" description="Low complexity" evidence="1">
    <location>
        <begin position="186"/>
        <end position="199"/>
    </location>
</feature>
<evidence type="ECO:0000313" key="4">
    <source>
        <dbReference type="Proteomes" id="UP000007797"/>
    </source>
</evidence>
<gene>
    <name evidence="3" type="ORF">DFA_07152</name>
</gene>
<evidence type="ECO:0000256" key="2">
    <source>
        <dbReference type="SAM" id="Phobius"/>
    </source>
</evidence>
<dbReference type="AlphaFoldDB" id="F4PVM2"/>
<dbReference type="KEGG" id="dfa:DFA_07152"/>
<evidence type="ECO:0000256" key="1">
    <source>
        <dbReference type="SAM" id="MobiDB-lite"/>
    </source>
</evidence>
<feature type="compositionally biased region" description="Pro residues" evidence="1">
    <location>
        <begin position="200"/>
        <end position="215"/>
    </location>
</feature>
<keyword evidence="2" id="KW-0812">Transmembrane</keyword>
<organism evidence="3 4">
    <name type="scientific">Cavenderia fasciculata</name>
    <name type="common">Slime mold</name>
    <name type="synonym">Dictyostelium fasciculatum</name>
    <dbReference type="NCBI Taxonomy" id="261658"/>
    <lineage>
        <taxon>Eukaryota</taxon>
        <taxon>Amoebozoa</taxon>
        <taxon>Evosea</taxon>
        <taxon>Eumycetozoa</taxon>
        <taxon>Dictyostelia</taxon>
        <taxon>Acytosteliales</taxon>
        <taxon>Cavenderiaceae</taxon>
        <taxon>Cavenderia</taxon>
    </lineage>
</organism>
<name>F4PVM2_CACFS</name>
<dbReference type="RefSeq" id="XP_004367019.1">
    <property type="nucleotide sequence ID" value="XM_004366962.1"/>
</dbReference>
<evidence type="ECO:0000313" key="3">
    <source>
        <dbReference type="EMBL" id="EGG20036.1"/>
    </source>
</evidence>
<dbReference type="EMBL" id="GL883013">
    <property type="protein sequence ID" value="EGG20036.1"/>
    <property type="molecule type" value="Genomic_DNA"/>
</dbReference>
<dbReference type="OrthoDB" id="18636at2759"/>
<feature type="transmembrane region" description="Helical" evidence="2">
    <location>
        <begin position="61"/>
        <end position="84"/>
    </location>
</feature>
<keyword evidence="2" id="KW-1133">Transmembrane helix</keyword>
<keyword evidence="4" id="KW-1185">Reference proteome</keyword>
<reference evidence="4" key="1">
    <citation type="journal article" date="2011" name="Genome Res.">
        <title>Phylogeny-wide analysis of social amoeba genomes highlights ancient origins for complex intercellular communication.</title>
        <authorList>
            <person name="Heidel A.J."/>
            <person name="Lawal H.M."/>
            <person name="Felder M."/>
            <person name="Schilde C."/>
            <person name="Helps N.R."/>
            <person name="Tunggal B."/>
            <person name="Rivero F."/>
            <person name="John U."/>
            <person name="Schleicher M."/>
            <person name="Eichinger L."/>
            <person name="Platzer M."/>
            <person name="Noegel A.A."/>
            <person name="Schaap P."/>
            <person name="Gloeckner G."/>
        </authorList>
    </citation>
    <scope>NUCLEOTIDE SEQUENCE [LARGE SCALE GENOMIC DNA]</scope>
    <source>
        <strain evidence="4">SH3</strain>
    </source>
</reference>
<evidence type="ECO:0008006" key="5">
    <source>
        <dbReference type="Google" id="ProtNLM"/>
    </source>
</evidence>
<dbReference type="Proteomes" id="UP000007797">
    <property type="component" value="Unassembled WGS sequence"/>
</dbReference>
<feature type="region of interest" description="Disordered" evidence="1">
    <location>
        <begin position="186"/>
        <end position="215"/>
    </location>
</feature>
<keyword evidence="2" id="KW-0472">Membrane</keyword>
<proteinExistence type="predicted"/>